<organism evidence="2 3">
    <name type="scientific">Cephalotus follicularis</name>
    <name type="common">Albany pitcher plant</name>
    <dbReference type="NCBI Taxonomy" id="3775"/>
    <lineage>
        <taxon>Eukaryota</taxon>
        <taxon>Viridiplantae</taxon>
        <taxon>Streptophyta</taxon>
        <taxon>Embryophyta</taxon>
        <taxon>Tracheophyta</taxon>
        <taxon>Spermatophyta</taxon>
        <taxon>Magnoliopsida</taxon>
        <taxon>eudicotyledons</taxon>
        <taxon>Gunneridae</taxon>
        <taxon>Pentapetalae</taxon>
        <taxon>rosids</taxon>
        <taxon>fabids</taxon>
        <taxon>Oxalidales</taxon>
        <taxon>Cephalotaceae</taxon>
        <taxon>Cephalotus</taxon>
    </lineage>
</organism>
<evidence type="ECO:0000259" key="1">
    <source>
        <dbReference type="Pfam" id="PF13456"/>
    </source>
</evidence>
<dbReference type="PANTHER" id="PTHR48475">
    <property type="entry name" value="RIBONUCLEASE H"/>
    <property type="match status" value="1"/>
</dbReference>
<dbReference type="PANTHER" id="PTHR48475:SF2">
    <property type="entry name" value="RIBONUCLEASE H"/>
    <property type="match status" value="1"/>
</dbReference>
<dbReference type="Pfam" id="PF13456">
    <property type="entry name" value="RVT_3"/>
    <property type="match status" value="1"/>
</dbReference>
<dbReference type="SUPFAM" id="SSF53098">
    <property type="entry name" value="Ribonuclease H-like"/>
    <property type="match status" value="1"/>
</dbReference>
<dbReference type="CDD" id="cd09279">
    <property type="entry name" value="RNase_HI_like"/>
    <property type="match status" value="1"/>
</dbReference>
<dbReference type="GO" id="GO:0003676">
    <property type="term" value="F:nucleic acid binding"/>
    <property type="evidence" value="ECO:0007669"/>
    <property type="project" value="InterPro"/>
</dbReference>
<dbReference type="Proteomes" id="UP000187406">
    <property type="component" value="Unassembled WGS sequence"/>
</dbReference>
<dbReference type="InterPro" id="IPR012337">
    <property type="entry name" value="RNaseH-like_sf"/>
</dbReference>
<dbReference type="InParanoid" id="A0A1Q3C623"/>
<dbReference type="EMBL" id="BDDD01001383">
    <property type="protein sequence ID" value="GAV75542.1"/>
    <property type="molecule type" value="Genomic_DNA"/>
</dbReference>
<keyword evidence="3" id="KW-1185">Reference proteome</keyword>
<sequence>LTDQPLRQVLARPDTSGRLVKWSVELGEYDVKFEARPTIKSQVLADFVGDNTPTECMEENPSESERETWRLSVDGSSYLTGSGAGVLLVSPSGWTLEYALRFGFKATNNEAEWEALIAGLTIGKHLEVRRIEASSYSQLVVGLTSGEYEPREESMVKYLSHFQGLKPTFEALSVTKIPRAENARADQLSKLATAGELERNQTVMVHYLDRPTISVADVMDVDIPQESNWMTPFVCWLRDGILPEDPAEARKLVYRANRFQLRGEILYKRSFSFPWLRCLAPQEADYALREVHEGVCGNHTGGRTLSHKLVRQGYYWPTLHQDAVDLVRR</sequence>
<proteinExistence type="predicted"/>
<dbReference type="Gene3D" id="1.10.340.70">
    <property type="match status" value="1"/>
</dbReference>
<dbReference type="GO" id="GO:0004523">
    <property type="term" value="F:RNA-DNA hybrid ribonuclease activity"/>
    <property type="evidence" value="ECO:0007669"/>
    <property type="project" value="InterPro"/>
</dbReference>
<protein>
    <submittedName>
        <fullName evidence="2">RVT_3 domain-containing protein</fullName>
    </submittedName>
</protein>
<dbReference type="Gene3D" id="3.30.420.10">
    <property type="entry name" value="Ribonuclease H-like superfamily/Ribonuclease H"/>
    <property type="match status" value="1"/>
</dbReference>
<comment type="caution">
    <text evidence="2">The sequence shown here is derived from an EMBL/GenBank/DDBJ whole genome shotgun (WGS) entry which is preliminary data.</text>
</comment>
<feature type="non-terminal residue" evidence="2">
    <location>
        <position position="1"/>
    </location>
</feature>
<name>A0A1Q3C623_CEPFO</name>
<accession>A0A1Q3C623</accession>
<dbReference type="OrthoDB" id="101614at2759"/>
<dbReference type="InterPro" id="IPR002156">
    <property type="entry name" value="RNaseH_domain"/>
</dbReference>
<dbReference type="AlphaFoldDB" id="A0A1Q3C623"/>
<evidence type="ECO:0000313" key="2">
    <source>
        <dbReference type="EMBL" id="GAV75542.1"/>
    </source>
</evidence>
<reference evidence="3" key="1">
    <citation type="submission" date="2016-04" db="EMBL/GenBank/DDBJ databases">
        <title>Cephalotus genome sequencing.</title>
        <authorList>
            <person name="Fukushima K."/>
            <person name="Hasebe M."/>
            <person name="Fang X."/>
        </authorList>
    </citation>
    <scope>NUCLEOTIDE SEQUENCE [LARGE SCALE GENOMIC DNA]</scope>
    <source>
        <strain evidence="3">cv. St1</strain>
    </source>
</reference>
<dbReference type="InterPro" id="IPR036397">
    <property type="entry name" value="RNaseH_sf"/>
</dbReference>
<gene>
    <name evidence="2" type="ORF">CFOL_v3_19021</name>
</gene>
<feature type="domain" description="RNase H type-1" evidence="1">
    <location>
        <begin position="79"/>
        <end position="191"/>
    </location>
</feature>
<evidence type="ECO:0000313" key="3">
    <source>
        <dbReference type="Proteomes" id="UP000187406"/>
    </source>
</evidence>